<sequence length="230" mass="26318">MRLQQRLMRTEKEIKSVEDPRRHAELREDKEQLRTKEEQLRKDKKQPESDAGLDRVGLCNDKKYFRVDTSYLMVVGDGNSRQERLLYCREAFLKQHTFLRERVAGSEADRPSKAAVSLFGEAFTLLRARSGHWAPQPVMEYTDQRFKLGVRCRVTCKAFLALGRWHGLILDFSVSHVFDKDGISPNTAATRKLLEGLSSVSSLYTEMPCYIKPCHQRSVVAGGAPSTILK</sequence>
<dbReference type="Proteomes" id="UP000011087">
    <property type="component" value="Unassembled WGS sequence"/>
</dbReference>
<dbReference type="GeneID" id="17307630"/>
<feature type="compositionally biased region" description="Basic and acidic residues" evidence="1">
    <location>
        <begin position="8"/>
        <end position="48"/>
    </location>
</feature>
<evidence type="ECO:0000313" key="4">
    <source>
        <dbReference type="Proteomes" id="UP000011087"/>
    </source>
</evidence>
<protein>
    <submittedName>
        <fullName evidence="2 3">Uncharacterized protein</fullName>
    </submittedName>
</protein>
<dbReference type="AlphaFoldDB" id="L1JRA4"/>
<reference evidence="2 4" key="1">
    <citation type="journal article" date="2012" name="Nature">
        <title>Algal genomes reveal evolutionary mosaicism and the fate of nucleomorphs.</title>
        <authorList>
            <consortium name="DOE Joint Genome Institute"/>
            <person name="Curtis B.A."/>
            <person name="Tanifuji G."/>
            <person name="Burki F."/>
            <person name="Gruber A."/>
            <person name="Irimia M."/>
            <person name="Maruyama S."/>
            <person name="Arias M.C."/>
            <person name="Ball S.G."/>
            <person name="Gile G.H."/>
            <person name="Hirakawa Y."/>
            <person name="Hopkins J.F."/>
            <person name="Kuo A."/>
            <person name="Rensing S.A."/>
            <person name="Schmutz J."/>
            <person name="Symeonidi A."/>
            <person name="Elias M."/>
            <person name="Eveleigh R.J."/>
            <person name="Herman E.K."/>
            <person name="Klute M.J."/>
            <person name="Nakayama T."/>
            <person name="Obornik M."/>
            <person name="Reyes-Prieto A."/>
            <person name="Armbrust E.V."/>
            <person name="Aves S.J."/>
            <person name="Beiko R.G."/>
            <person name="Coutinho P."/>
            <person name="Dacks J.B."/>
            <person name="Durnford D.G."/>
            <person name="Fast N.M."/>
            <person name="Green B.R."/>
            <person name="Grisdale C.J."/>
            <person name="Hempel F."/>
            <person name="Henrissat B."/>
            <person name="Hoppner M.P."/>
            <person name="Ishida K."/>
            <person name="Kim E."/>
            <person name="Koreny L."/>
            <person name="Kroth P.G."/>
            <person name="Liu Y."/>
            <person name="Malik S.B."/>
            <person name="Maier U.G."/>
            <person name="McRose D."/>
            <person name="Mock T."/>
            <person name="Neilson J.A."/>
            <person name="Onodera N.T."/>
            <person name="Poole A.M."/>
            <person name="Pritham E.J."/>
            <person name="Richards T.A."/>
            <person name="Rocap G."/>
            <person name="Roy S.W."/>
            <person name="Sarai C."/>
            <person name="Schaack S."/>
            <person name="Shirato S."/>
            <person name="Slamovits C.H."/>
            <person name="Spencer D.F."/>
            <person name="Suzuki S."/>
            <person name="Worden A.Z."/>
            <person name="Zauner S."/>
            <person name="Barry K."/>
            <person name="Bell C."/>
            <person name="Bharti A.K."/>
            <person name="Crow J.A."/>
            <person name="Grimwood J."/>
            <person name="Kramer R."/>
            <person name="Lindquist E."/>
            <person name="Lucas S."/>
            <person name="Salamov A."/>
            <person name="McFadden G.I."/>
            <person name="Lane C.E."/>
            <person name="Keeling P.J."/>
            <person name="Gray M.W."/>
            <person name="Grigoriev I.V."/>
            <person name="Archibald J.M."/>
        </authorList>
    </citation>
    <scope>NUCLEOTIDE SEQUENCE</scope>
    <source>
        <strain evidence="2 4">CCMP2712</strain>
    </source>
</reference>
<evidence type="ECO:0000313" key="3">
    <source>
        <dbReference type="EnsemblProtists" id="EKX50982"/>
    </source>
</evidence>
<dbReference type="HOGENOM" id="CLU_1206753_0_0_1"/>
<dbReference type="PaxDb" id="55529-EKX50982"/>
<accession>L1JRA4</accession>
<evidence type="ECO:0000313" key="2">
    <source>
        <dbReference type="EMBL" id="EKX50982.1"/>
    </source>
</evidence>
<feature type="region of interest" description="Disordered" evidence="1">
    <location>
        <begin position="1"/>
        <end position="54"/>
    </location>
</feature>
<reference evidence="3" key="3">
    <citation type="submission" date="2015-06" db="UniProtKB">
        <authorList>
            <consortium name="EnsemblProtists"/>
        </authorList>
    </citation>
    <scope>IDENTIFICATION</scope>
</reference>
<evidence type="ECO:0000256" key="1">
    <source>
        <dbReference type="SAM" id="MobiDB-lite"/>
    </source>
</evidence>
<dbReference type="EMBL" id="JH992977">
    <property type="protein sequence ID" value="EKX50982.1"/>
    <property type="molecule type" value="Genomic_DNA"/>
</dbReference>
<dbReference type="RefSeq" id="XP_005837962.1">
    <property type="nucleotide sequence ID" value="XM_005837905.1"/>
</dbReference>
<reference evidence="4" key="2">
    <citation type="submission" date="2012-11" db="EMBL/GenBank/DDBJ databases">
        <authorList>
            <person name="Kuo A."/>
            <person name="Curtis B.A."/>
            <person name="Tanifuji G."/>
            <person name="Burki F."/>
            <person name="Gruber A."/>
            <person name="Irimia M."/>
            <person name="Maruyama S."/>
            <person name="Arias M.C."/>
            <person name="Ball S.G."/>
            <person name="Gile G.H."/>
            <person name="Hirakawa Y."/>
            <person name="Hopkins J.F."/>
            <person name="Rensing S.A."/>
            <person name="Schmutz J."/>
            <person name="Symeonidi A."/>
            <person name="Elias M."/>
            <person name="Eveleigh R.J."/>
            <person name="Herman E.K."/>
            <person name="Klute M.J."/>
            <person name="Nakayama T."/>
            <person name="Obornik M."/>
            <person name="Reyes-Prieto A."/>
            <person name="Armbrust E.V."/>
            <person name="Aves S.J."/>
            <person name="Beiko R.G."/>
            <person name="Coutinho P."/>
            <person name="Dacks J.B."/>
            <person name="Durnford D.G."/>
            <person name="Fast N.M."/>
            <person name="Green B.R."/>
            <person name="Grisdale C."/>
            <person name="Hempe F."/>
            <person name="Henrissat B."/>
            <person name="Hoppner M.P."/>
            <person name="Ishida K.-I."/>
            <person name="Kim E."/>
            <person name="Koreny L."/>
            <person name="Kroth P.G."/>
            <person name="Liu Y."/>
            <person name="Malik S.-B."/>
            <person name="Maier U.G."/>
            <person name="McRose D."/>
            <person name="Mock T."/>
            <person name="Neilson J.A."/>
            <person name="Onodera N.T."/>
            <person name="Poole A.M."/>
            <person name="Pritham E.J."/>
            <person name="Richards T.A."/>
            <person name="Rocap G."/>
            <person name="Roy S.W."/>
            <person name="Sarai C."/>
            <person name="Schaack S."/>
            <person name="Shirato S."/>
            <person name="Slamovits C.H."/>
            <person name="Spencer D.F."/>
            <person name="Suzuki S."/>
            <person name="Worden A.Z."/>
            <person name="Zauner S."/>
            <person name="Barry K."/>
            <person name="Bell C."/>
            <person name="Bharti A.K."/>
            <person name="Crow J.A."/>
            <person name="Grimwood J."/>
            <person name="Kramer R."/>
            <person name="Lindquist E."/>
            <person name="Lucas S."/>
            <person name="Salamov A."/>
            <person name="McFadden G.I."/>
            <person name="Lane C.E."/>
            <person name="Keeling P.J."/>
            <person name="Gray M.W."/>
            <person name="Grigoriev I.V."/>
            <person name="Archibald J.M."/>
        </authorList>
    </citation>
    <scope>NUCLEOTIDE SEQUENCE</scope>
    <source>
        <strain evidence="4">CCMP2712</strain>
    </source>
</reference>
<keyword evidence="4" id="KW-1185">Reference proteome</keyword>
<dbReference type="KEGG" id="gtt:GUITHDRAFT_103566"/>
<proteinExistence type="predicted"/>
<dbReference type="EnsemblProtists" id="EKX50982">
    <property type="protein sequence ID" value="EKX50982"/>
    <property type="gene ID" value="GUITHDRAFT_103566"/>
</dbReference>
<name>L1JRA4_GUITC</name>
<gene>
    <name evidence="2" type="ORF">GUITHDRAFT_103566</name>
</gene>
<organism evidence="2">
    <name type="scientific">Guillardia theta (strain CCMP2712)</name>
    <name type="common">Cryptophyte</name>
    <dbReference type="NCBI Taxonomy" id="905079"/>
    <lineage>
        <taxon>Eukaryota</taxon>
        <taxon>Cryptophyceae</taxon>
        <taxon>Pyrenomonadales</taxon>
        <taxon>Geminigeraceae</taxon>
        <taxon>Guillardia</taxon>
    </lineage>
</organism>